<name>R9GZP0_9SPHI</name>
<comment type="caution">
    <text evidence="1">The sequence shown here is derived from an EMBL/GenBank/DDBJ whole genome shotgun (WGS) entry which is preliminary data.</text>
</comment>
<dbReference type="Proteomes" id="UP000014174">
    <property type="component" value="Unassembled WGS sequence"/>
</dbReference>
<proteinExistence type="predicted"/>
<gene>
    <name evidence="1" type="ORF">ADIARSV_2305</name>
</gene>
<evidence type="ECO:0000313" key="2">
    <source>
        <dbReference type="Proteomes" id="UP000014174"/>
    </source>
</evidence>
<reference evidence="1 2" key="1">
    <citation type="journal article" date="2013" name="Genome Announc.">
        <title>Draft Genome Sequence of Arcticibacter svalbardensis Strain MN12-7T, a Member of the Family Sphingobacteriaceae Isolated from an Arctic Soil Sample.</title>
        <authorList>
            <person name="Shivaji S."/>
            <person name="Ara S."/>
            <person name="Prasad S."/>
            <person name="Manasa B.P."/>
            <person name="Begum Z."/>
            <person name="Singh A."/>
            <person name="Kumar Pinnaka A."/>
        </authorList>
    </citation>
    <scope>NUCLEOTIDE SEQUENCE [LARGE SCALE GENOMIC DNA]</scope>
    <source>
        <strain evidence="1 2">MN12-7</strain>
    </source>
</reference>
<dbReference type="AlphaFoldDB" id="R9GZP0"/>
<accession>R9GZP0</accession>
<sequence length="239" mass="26764">MTTDRFVLNNTNRLTNLFLIRPGSTLLNGRKYGSFYDLYGKAYVRDDNGNMTYNETTGLPVLSGVDDQYVGNANPDFLLNFNNQFTYKNFTFSFLIDGRFGGLVASSTEQWLDYKGLSKRSGEARDAGGVMLNGKLIDAQTYYKYISANADYGAAADEYLFSSTNVRLRELAIGFKFPQFTKAVRNLSLSLIGRNLFFFKRDAPFDPELALGTTTESQGFESFQIPSARSWGLTLRAGL</sequence>
<dbReference type="eggNOG" id="COG4771">
    <property type="taxonomic scope" value="Bacteria"/>
</dbReference>
<dbReference type="EMBL" id="AQPN01000084">
    <property type="protein sequence ID" value="EOR94459.1"/>
    <property type="molecule type" value="Genomic_DNA"/>
</dbReference>
<dbReference type="STRING" id="1150600.ADIARSV_2305"/>
<keyword evidence="2" id="KW-1185">Reference proteome</keyword>
<evidence type="ECO:0000313" key="1">
    <source>
        <dbReference type="EMBL" id="EOR94459.1"/>
    </source>
</evidence>
<organism evidence="1 2">
    <name type="scientific">Arcticibacter svalbardensis MN12-7</name>
    <dbReference type="NCBI Taxonomy" id="1150600"/>
    <lineage>
        <taxon>Bacteria</taxon>
        <taxon>Pseudomonadati</taxon>
        <taxon>Bacteroidota</taxon>
        <taxon>Sphingobacteriia</taxon>
        <taxon>Sphingobacteriales</taxon>
        <taxon>Sphingobacteriaceae</taxon>
        <taxon>Arcticibacter</taxon>
    </lineage>
</organism>
<protein>
    <submittedName>
        <fullName evidence="1">TonB-dependent receptor</fullName>
    </submittedName>
</protein>
<keyword evidence="1" id="KW-0675">Receptor</keyword>
<dbReference type="PATRIC" id="fig|1150600.3.peg.2278"/>